<dbReference type="EMBL" id="ASHM01033505">
    <property type="protein sequence ID" value="PNX78111.1"/>
    <property type="molecule type" value="Genomic_DNA"/>
</dbReference>
<dbReference type="EMBL" id="ASHM01052583">
    <property type="protein sequence ID" value="PNX86954.1"/>
    <property type="molecule type" value="Genomic_DNA"/>
</dbReference>
<accession>A0A2K3M846</accession>
<evidence type="ECO:0000313" key="4">
    <source>
        <dbReference type="Proteomes" id="UP000236291"/>
    </source>
</evidence>
<gene>
    <name evidence="2" type="ORF">L195_g034086</name>
    <name evidence="3" type="ORF">L195_g043037</name>
</gene>
<dbReference type="Proteomes" id="UP000236291">
    <property type="component" value="Unassembled WGS sequence"/>
</dbReference>
<evidence type="ECO:0000256" key="1">
    <source>
        <dbReference type="SAM" id="MobiDB-lite"/>
    </source>
</evidence>
<reference evidence="3 4" key="2">
    <citation type="journal article" date="2017" name="Front. Plant Sci.">
        <title>Gene Classification and Mining of Molecular Markers Useful in Red Clover (Trifolium pratense) Breeding.</title>
        <authorList>
            <person name="Istvanek J."/>
            <person name="Dluhosova J."/>
            <person name="Dluhos P."/>
            <person name="Patkova L."/>
            <person name="Nedelnik J."/>
            <person name="Repkova J."/>
        </authorList>
    </citation>
    <scope>NUCLEOTIDE SEQUENCE [LARGE SCALE GENOMIC DNA]</scope>
    <source>
        <strain evidence="4">cv. Tatra</strain>
        <tissue evidence="3">Young leaves</tissue>
    </source>
</reference>
<feature type="compositionally biased region" description="Basic and acidic residues" evidence="1">
    <location>
        <begin position="1"/>
        <end position="11"/>
    </location>
</feature>
<protein>
    <submittedName>
        <fullName evidence="3">Uncharacterized protein</fullName>
    </submittedName>
</protein>
<name>A0A2K3M846_TRIPR</name>
<dbReference type="AlphaFoldDB" id="A0A2K3M846"/>
<dbReference type="ExpressionAtlas" id="A0A2K3M846">
    <property type="expression patterns" value="baseline"/>
</dbReference>
<evidence type="ECO:0000313" key="3">
    <source>
        <dbReference type="EMBL" id="PNX86954.1"/>
    </source>
</evidence>
<sequence>MKKKRKDDSSEYLHSSPPTKSRRLLLLNSEITMEMKMEEDTHANVLPQKKKSNEEERCTHLIPGLKALIILWNVDG</sequence>
<proteinExistence type="predicted"/>
<feature type="region of interest" description="Disordered" evidence="1">
    <location>
        <begin position="1"/>
        <end position="20"/>
    </location>
</feature>
<organism evidence="3 4">
    <name type="scientific">Trifolium pratense</name>
    <name type="common">Red clover</name>
    <dbReference type="NCBI Taxonomy" id="57577"/>
    <lineage>
        <taxon>Eukaryota</taxon>
        <taxon>Viridiplantae</taxon>
        <taxon>Streptophyta</taxon>
        <taxon>Embryophyta</taxon>
        <taxon>Tracheophyta</taxon>
        <taxon>Spermatophyta</taxon>
        <taxon>Magnoliopsida</taxon>
        <taxon>eudicotyledons</taxon>
        <taxon>Gunneridae</taxon>
        <taxon>Pentapetalae</taxon>
        <taxon>rosids</taxon>
        <taxon>fabids</taxon>
        <taxon>Fabales</taxon>
        <taxon>Fabaceae</taxon>
        <taxon>Papilionoideae</taxon>
        <taxon>50 kb inversion clade</taxon>
        <taxon>NPAAA clade</taxon>
        <taxon>Hologalegina</taxon>
        <taxon>IRL clade</taxon>
        <taxon>Trifolieae</taxon>
        <taxon>Trifolium</taxon>
    </lineage>
</organism>
<evidence type="ECO:0000313" key="2">
    <source>
        <dbReference type="EMBL" id="PNX78111.1"/>
    </source>
</evidence>
<reference evidence="3 4" key="1">
    <citation type="journal article" date="2014" name="Am. J. Bot.">
        <title>Genome assembly and annotation for red clover (Trifolium pratense; Fabaceae).</title>
        <authorList>
            <person name="Istvanek J."/>
            <person name="Jaros M."/>
            <person name="Krenek A."/>
            <person name="Repkova J."/>
        </authorList>
    </citation>
    <scope>NUCLEOTIDE SEQUENCE [LARGE SCALE GENOMIC DNA]</scope>
    <source>
        <strain evidence="4">cv. Tatra</strain>
        <tissue evidence="3">Young leaves</tissue>
    </source>
</reference>
<comment type="caution">
    <text evidence="3">The sequence shown here is derived from an EMBL/GenBank/DDBJ whole genome shotgun (WGS) entry which is preliminary data.</text>
</comment>